<feature type="region of interest" description="Disordered" evidence="1">
    <location>
        <begin position="186"/>
        <end position="232"/>
    </location>
</feature>
<dbReference type="Proteomes" id="UP000556620">
    <property type="component" value="Unassembled WGS sequence"/>
</dbReference>
<reference evidence="2 3" key="1">
    <citation type="submission" date="2020-07" db="EMBL/GenBank/DDBJ databases">
        <title>Diversity of carbapenemase encoding genes among Pseudomonas putida group clinical isolates in a tertiary Brazilian hospital.</title>
        <authorList>
            <person name="Alberto-Lei F."/>
            <person name="Nodari C.S."/>
            <person name="Streling A.P."/>
            <person name="Paulino J.T."/>
            <person name="Bessa-Neto F.O."/>
            <person name="Cayo R."/>
            <person name="Gales A.C."/>
        </authorList>
    </citation>
    <scope>NUCLEOTIDE SEQUENCE [LARGE SCALE GENOMIC DNA]</scope>
    <source>
        <strain evidence="2 3">14535</strain>
    </source>
</reference>
<name>A0A7W2JMC3_9PSED</name>
<dbReference type="CDD" id="cd16389">
    <property type="entry name" value="FIN"/>
    <property type="match status" value="1"/>
</dbReference>
<dbReference type="Pfam" id="PF22162">
    <property type="entry name" value="PFIN"/>
    <property type="match status" value="1"/>
</dbReference>
<feature type="compositionally biased region" description="Polar residues" evidence="1">
    <location>
        <begin position="208"/>
        <end position="217"/>
    </location>
</feature>
<evidence type="ECO:0000313" key="3">
    <source>
        <dbReference type="Proteomes" id="UP000556620"/>
    </source>
</evidence>
<protein>
    <submittedName>
        <fullName evidence="2">Fertility inhibition factor FiwA</fullName>
    </submittedName>
</protein>
<dbReference type="InterPro" id="IPR054044">
    <property type="entry name" value="PFIN"/>
</dbReference>
<comment type="caution">
    <text evidence="2">The sequence shown here is derived from an EMBL/GenBank/DDBJ whole genome shotgun (WGS) entry which is preliminary data.</text>
</comment>
<proteinExistence type="predicted"/>
<dbReference type="InterPro" id="IPR035615">
    <property type="entry name" value="FiwA/Osa"/>
</dbReference>
<evidence type="ECO:0000313" key="2">
    <source>
        <dbReference type="EMBL" id="MBA6061621.1"/>
    </source>
</evidence>
<dbReference type="EMBL" id="JACGCU010000045">
    <property type="protein sequence ID" value="MBA6061621.1"/>
    <property type="molecule type" value="Genomic_DNA"/>
</dbReference>
<evidence type="ECO:0000256" key="1">
    <source>
        <dbReference type="SAM" id="MobiDB-lite"/>
    </source>
</evidence>
<dbReference type="AlphaFoldDB" id="A0A7W2JMC3"/>
<accession>A0A7W2JMC3</accession>
<gene>
    <name evidence="2" type="ORF">H4C44_20890</name>
</gene>
<organism evidence="2 3">
    <name type="scientific">Pseudomonas juntendi</name>
    <dbReference type="NCBI Taxonomy" id="2666183"/>
    <lineage>
        <taxon>Bacteria</taxon>
        <taxon>Pseudomonadati</taxon>
        <taxon>Pseudomonadota</taxon>
        <taxon>Gammaproteobacteria</taxon>
        <taxon>Pseudomonadales</taxon>
        <taxon>Pseudomonadaceae</taxon>
        <taxon>Pseudomonas</taxon>
    </lineage>
</organism>
<dbReference type="RefSeq" id="WP_182388386.1">
    <property type="nucleotide sequence ID" value="NZ_JACGCU010000045.1"/>
</dbReference>
<sequence>MFENWRRNRAMRAELRELDQNLKPAALAKPDTTTPGRLLWCLPVPGKPEAFMQLDAGRADHDRFVVPVNAVAFNRLWLAGGLTSPGRPDGCPLRKDMPSDYKFRHAVAGFAVGRESPVPLASVALERGPTPSVRFNDGVTRTLWLLANNVAAFPVVIAGEDNAKALAKLAGTDGSIIRASEAFRVPEKAPQLAQEPLGTKRGGAGQEQARQTPQKAPQTHRRPPRDRGMGMD</sequence>